<accession>A0ABV4GMS4</accession>
<proteinExistence type="predicted"/>
<keyword evidence="2" id="KW-1185">Reference proteome</keyword>
<evidence type="ECO:0000313" key="1">
    <source>
        <dbReference type="EMBL" id="MEY9473249.1"/>
    </source>
</evidence>
<sequence>MPGVIVVRSTNTLKSADIQERRREGHIFFENRVLTVAWLSRPDVRRGINGSPGFHAGVFRFRREKSGQIKMPFV</sequence>
<reference evidence="1 2" key="1">
    <citation type="submission" date="2024-07" db="EMBL/GenBank/DDBJ databases">
        <title>Genomic Encyclopedia of Type Strains, Phase V (KMG-V): Genome sequencing to study the core and pangenomes of soil and plant-associated prokaryotes.</title>
        <authorList>
            <person name="Whitman W."/>
        </authorList>
    </citation>
    <scope>NUCLEOTIDE SEQUENCE [LARGE SCALE GENOMIC DNA]</scope>
    <source>
        <strain evidence="1 2">USDA 222</strain>
    </source>
</reference>
<gene>
    <name evidence="1" type="ORF">ABH992_005648</name>
</gene>
<dbReference type="EMBL" id="JBGBZN010000002">
    <property type="protein sequence ID" value="MEY9473249.1"/>
    <property type="molecule type" value="Genomic_DNA"/>
</dbReference>
<dbReference type="RefSeq" id="WP_157784026.1">
    <property type="nucleotide sequence ID" value="NZ_JADYWB010000003.1"/>
</dbReference>
<protein>
    <submittedName>
        <fullName evidence="1">Uncharacterized protein</fullName>
    </submittedName>
</protein>
<organism evidence="1 2">
    <name type="scientific">Bradyrhizobium yuanmingense</name>
    <dbReference type="NCBI Taxonomy" id="108015"/>
    <lineage>
        <taxon>Bacteria</taxon>
        <taxon>Pseudomonadati</taxon>
        <taxon>Pseudomonadota</taxon>
        <taxon>Alphaproteobacteria</taxon>
        <taxon>Hyphomicrobiales</taxon>
        <taxon>Nitrobacteraceae</taxon>
        <taxon>Bradyrhizobium</taxon>
    </lineage>
</organism>
<evidence type="ECO:0000313" key="2">
    <source>
        <dbReference type="Proteomes" id="UP001565474"/>
    </source>
</evidence>
<name>A0ABV4GMS4_9BRAD</name>
<comment type="caution">
    <text evidence="1">The sequence shown here is derived from an EMBL/GenBank/DDBJ whole genome shotgun (WGS) entry which is preliminary data.</text>
</comment>
<dbReference type="Proteomes" id="UP001565474">
    <property type="component" value="Unassembled WGS sequence"/>
</dbReference>